<feature type="region of interest" description="Disordered" evidence="1">
    <location>
        <begin position="1599"/>
        <end position="1621"/>
    </location>
</feature>
<evidence type="ECO:0000256" key="1">
    <source>
        <dbReference type="SAM" id="MobiDB-lite"/>
    </source>
</evidence>
<name>A0A452GJE3_9SAUR</name>
<organism evidence="3 4">
    <name type="scientific">Gopherus agassizii</name>
    <name type="common">Agassiz's desert tortoise</name>
    <dbReference type="NCBI Taxonomy" id="38772"/>
    <lineage>
        <taxon>Eukaryota</taxon>
        <taxon>Metazoa</taxon>
        <taxon>Chordata</taxon>
        <taxon>Craniata</taxon>
        <taxon>Vertebrata</taxon>
        <taxon>Euteleostomi</taxon>
        <taxon>Archelosauria</taxon>
        <taxon>Testudinata</taxon>
        <taxon>Testudines</taxon>
        <taxon>Cryptodira</taxon>
        <taxon>Durocryptodira</taxon>
        <taxon>Testudinoidea</taxon>
        <taxon>Testudinidae</taxon>
        <taxon>Gopherus</taxon>
    </lineage>
</organism>
<dbReference type="GO" id="GO:0045892">
    <property type="term" value="P:negative regulation of DNA-templated transcription"/>
    <property type="evidence" value="ECO:0007669"/>
    <property type="project" value="TreeGrafter"/>
</dbReference>
<dbReference type="InterPro" id="IPR055309">
    <property type="entry name" value="Znf318-like"/>
</dbReference>
<dbReference type="SUPFAM" id="SSF57667">
    <property type="entry name" value="beta-beta-alpha zinc fingers"/>
    <property type="match status" value="1"/>
</dbReference>
<dbReference type="GO" id="GO:0008270">
    <property type="term" value="F:zinc ion binding"/>
    <property type="evidence" value="ECO:0007669"/>
    <property type="project" value="InterPro"/>
</dbReference>
<feature type="compositionally biased region" description="Polar residues" evidence="1">
    <location>
        <begin position="1759"/>
        <end position="1768"/>
    </location>
</feature>
<feature type="compositionally biased region" description="Basic and acidic residues" evidence="1">
    <location>
        <begin position="605"/>
        <end position="629"/>
    </location>
</feature>
<feature type="compositionally biased region" description="Basic and acidic residues" evidence="1">
    <location>
        <begin position="1202"/>
        <end position="1241"/>
    </location>
</feature>
<feature type="compositionally biased region" description="Basic and acidic residues" evidence="1">
    <location>
        <begin position="453"/>
        <end position="477"/>
    </location>
</feature>
<dbReference type="GO" id="GO:0005654">
    <property type="term" value="C:nucleoplasm"/>
    <property type="evidence" value="ECO:0007669"/>
    <property type="project" value="TreeGrafter"/>
</dbReference>
<feature type="compositionally biased region" description="Acidic residues" evidence="1">
    <location>
        <begin position="506"/>
        <end position="522"/>
    </location>
</feature>
<dbReference type="STRING" id="38772.ENSGAGP00000001787"/>
<feature type="compositionally biased region" description="Basic and acidic residues" evidence="1">
    <location>
        <begin position="240"/>
        <end position="268"/>
    </location>
</feature>
<feature type="compositionally biased region" description="Basic and acidic residues" evidence="1">
    <location>
        <begin position="1600"/>
        <end position="1609"/>
    </location>
</feature>
<feature type="compositionally biased region" description="Low complexity" evidence="1">
    <location>
        <begin position="2280"/>
        <end position="2293"/>
    </location>
</feature>
<feature type="compositionally biased region" description="Polar residues" evidence="1">
    <location>
        <begin position="630"/>
        <end position="663"/>
    </location>
</feature>
<dbReference type="InterPro" id="IPR036236">
    <property type="entry name" value="Znf_C2H2_sf"/>
</dbReference>
<feature type="region of interest" description="Disordered" evidence="1">
    <location>
        <begin position="1394"/>
        <end position="1468"/>
    </location>
</feature>
<feature type="compositionally biased region" description="Polar residues" evidence="1">
    <location>
        <begin position="1490"/>
        <end position="1504"/>
    </location>
</feature>
<dbReference type="PANTHER" id="PTHR15577:SF2">
    <property type="entry name" value="ZINC FINGER PROTEIN 318"/>
    <property type="match status" value="1"/>
</dbReference>
<dbReference type="SMART" id="SM00451">
    <property type="entry name" value="ZnF_U1"/>
    <property type="match status" value="2"/>
</dbReference>
<dbReference type="GO" id="GO:0003676">
    <property type="term" value="F:nucleic acid binding"/>
    <property type="evidence" value="ECO:0007669"/>
    <property type="project" value="InterPro"/>
</dbReference>
<feature type="region of interest" description="Disordered" evidence="1">
    <location>
        <begin position="870"/>
        <end position="891"/>
    </location>
</feature>
<feature type="region of interest" description="Disordered" evidence="1">
    <location>
        <begin position="210"/>
        <end position="317"/>
    </location>
</feature>
<feature type="domain" description="C2H2-type" evidence="2">
    <location>
        <begin position="1081"/>
        <end position="1103"/>
    </location>
</feature>
<feature type="compositionally biased region" description="Basic and acidic residues" evidence="1">
    <location>
        <begin position="1551"/>
        <end position="1564"/>
    </location>
</feature>
<reference evidence="4" key="1">
    <citation type="journal article" date="2017" name="PLoS ONE">
        <title>The Agassiz's desert tortoise genome provides a resource for the conservation of a threatened species.</title>
        <authorList>
            <person name="Tollis M."/>
            <person name="DeNardo D.F."/>
            <person name="Cornelius J.A."/>
            <person name="Dolby G.A."/>
            <person name="Edwards T."/>
            <person name="Henen B.T."/>
            <person name="Karl A.E."/>
            <person name="Murphy R.W."/>
            <person name="Kusumi K."/>
        </authorList>
    </citation>
    <scope>NUCLEOTIDE SEQUENCE [LARGE SCALE GENOMIC DNA]</scope>
</reference>
<sequence>MYRSSSGRSAPPPSSHRSKESSSSGSRSSRSGTSGSGPGPGRGRPPSSASPPPPSRRHRSPSGHRAASRRSPSPHRSKRLPSPPGGAGPGRSRGRRGGEHGDSSSSRRRSPSLRSESSLEQSLRITVGNDRYCIDTPERRRLPDRLGSPVDNLSDMDRDDMADGPIFTRGLPCPRGLERYPSHEDPSSSPYIMRHDEDYRNRDVFLHRSDYSPHYGHREELPRGSDRDSDKLRKSSYPPRPEERGREAKRPRYDKDEKIHGMSGDHHGFTLGTRNYRRRSRGRSQSPSYLGEEFRELDRARRKREEEERSRNLNHDLSGGGYVIPGLTSTLQSSETRYLYRPDEAPSMPKKSILKKRVEVEMESPMQLEGFPSSSPSSKDLPLLSSHSSLSQSSSSTPFASEVENFLKRFNTDSVESVNKELHDGAYEWSSLPGLPNDNFTFEKKFGNFLSHKEKLEPKSEPADRHTDFLLPHERASQDGSGFSRILGMMADSASAQEKRRRSFPDIEDEEKFLYGDEDEDSKTESSSVQKPPVGCGSEVTNQKVSPPPSPAVKLDSLEESNTEYAKIHDLLKTIGLDIGVAEIGKLAVRTQERLHGKKLASHSPDCRSSDARRLESWEMRRSRSDTRSPESSQQRSASPPGSFQPSKETSSLQKSEYSQSKAVGQEIPACPPEQSVPSVSLIPSAPPAPASLPPTSVSQYRIPNYPQFTAAQMPQNYPPPTMAPHGYDAYGHYMAYAASGWPMYPPPQQPNPTLAEAHGLLTMAVPANPTRPNLRVIETVSMGKDSPNIKRGDSVLMQIPITTTTYSKMPLRLATRPLKSTTEKISDEKNRAAQKQKVIEEREKLKNDREARQKKLYYLKTELDRLRKQQGEMLRKKRREKDGHKDPLLAEVNRLQENIMKEISELHKESDAAEKKQSELDKVAQILGINIFEKPRKPSMETKESAEKNSKSENAKGLEKTPFSNKESKTTNEKSRGKSPKPAESSSQSSKHPFQLANIYEYYDAGNHWCKDCNTICGTMFDFFTHMHNKKHRQTLDPYNRPWASKTQSETKQDFVKRIDKITVPAKGSEFLIPITGYYCQLCHEFFGDQISGEQHVKSHPHNEKYKKHVDENPLYEERRNLDRQAGLAVVLETERRRQNEMKRKLGEKQKEEKDEKKAKVAKKEETKSTPELGEGVSETGNTQAKMDTTGRKLGIKLKLKKEEKKEDSKKEEKKEDSKKEEKKEDSKKEEKKEDSKKESPTQSSFGKFSWKKNEREDKNQGAVAAPPKEESVEGSKDKEEGKSQSGKPHAKPIEIKLSGKTVIPHTSPWTPVASTSTQAKIRPNLPVPTMIFRKSATATVSKPAPLNTFLSIKSSGATTKPLPVVKESSADVLLPPDIISKAFGGEEVILKGTQEDMKVPEKNESSEKPPPPPPSIPPPAKQTAVIPADEVAPGVSESDQEMLAMPVRPPPPPPSNAFSDQAKKVEKRNSCLATANAKDLYDIFYSSGGKNSSDSKLASSPVPNGENFNIAKTERSTDMPANSKPSSSPSSMKETFQNIATYSEVSQVHSDEGASEPEKVEVQETSTPYTEKSTEIPNRVRGEVSYESQNILGLDFQAKSKEEEITPSKDQASVPWETEVEMETIDQAEISKKTPEPHIPEVSVTQLSEIKTVTHVKKSIEMREMDRTSGEQEVCKESQDPQIIEVQVNREEKRHIIVDTKTDVSNTSEKDIEMEDSELTGAQFELSLRHPASQLSERHNKIHKVGDPSLTEKKLSSDSCKTNTEIDSPDLPYVQSELVPERLDASSKVSEEKVSVAVVIEHDASLRRVKLENVNLERSQSAVIDEALQISEIQSRVSELTAKCPSELDSSQTSNKNEQVILVGSQSQSSQELPCTQTVDNPEINNGSNEVNVPVTCLTNIEMKNSILVVQEELRHERSSCVTLDSHHQEQGVTELVNACTANTVDPSSSLELMYDVENNTLRGPESDIKLGNFTAEKDALEIGGVDFSSAQSDMVQEPIDALPADFSMGHLGGGTLTHTEINQEVLSTSAANDFDLTTTYSEFSFEQSETLTLNFNMENEKDSLKPEDVKPSDTPILKAELELESIDFSLGDIEVEREHLGILTAGILNEDTEDLPKLETITSIGLEPSKTSELSIEQPVDEPEIIDFVALTSGDQEDKFCTLISESAVPHLESRLSNSDTTEVGMPVLEIQGIPPISEILLQVEESKDSTADIAEMPSLSCDGDSVENHAAGCIETVLPELKETPAKEGDSGDNGLCIVQSKIKTADSSLETNKLASVSSESSAESPIG</sequence>
<protein>
    <recommendedName>
        <fullName evidence="2">C2H2-type domain-containing protein</fullName>
    </recommendedName>
</protein>
<feature type="compositionally biased region" description="Basic and acidic residues" evidence="1">
    <location>
        <begin position="967"/>
        <end position="977"/>
    </location>
</feature>
<feature type="region of interest" description="Disordered" evidence="1">
    <location>
        <begin position="1750"/>
        <end position="1770"/>
    </location>
</feature>
<feature type="region of interest" description="Disordered" evidence="1">
    <location>
        <begin position="494"/>
        <end position="558"/>
    </location>
</feature>
<evidence type="ECO:0000313" key="4">
    <source>
        <dbReference type="Proteomes" id="UP000291020"/>
    </source>
</evidence>
<feature type="compositionally biased region" description="Basic and acidic residues" evidence="1">
    <location>
        <begin position="210"/>
        <end position="233"/>
    </location>
</feature>
<feature type="compositionally biased region" description="Basic and acidic residues" evidence="1">
    <location>
        <begin position="1134"/>
        <end position="1170"/>
    </location>
</feature>
<feature type="compositionally biased region" description="Basic and acidic residues" evidence="1">
    <location>
        <begin position="176"/>
        <end position="186"/>
    </location>
</feature>
<feature type="compositionally biased region" description="Pro residues" evidence="1">
    <location>
        <begin position="1410"/>
        <end position="1422"/>
    </location>
</feature>
<feature type="compositionally biased region" description="Low complexity" evidence="1">
    <location>
        <begin position="981"/>
        <end position="991"/>
    </location>
</feature>
<feature type="compositionally biased region" description="Basic and acidic residues" evidence="1">
    <location>
        <begin position="870"/>
        <end position="889"/>
    </location>
</feature>
<reference evidence="3" key="2">
    <citation type="submission" date="2025-08" db="UniProtKB">
        <authorList>
            <consortium name="Ensembl"/>
        </authorList>
    </citation>
    <scope>IDENTIFICATION</scope>
</reference>
<feature type="region of interest" description="Disordered" evidence="1">
    <location>
        <begin position="453"/>
        <end position="482"/>
    </location>
</feature>
<feature type="compositionally biased region" description="Basic and acidic residues" evidence="1">
    <location>
        <begin position="292"/>
        <end position="314"/>
    </location>
</feature>
<dbReference type="GO" id="GO:0045893">
    <property type="term" value="P:positive regulation of DNA-templated transcription"/>
    <property type="evidence" value="ECO:0007669"/>
    <property type="project" value="TreeGrafter"/>
</dbReference>
<feature type="compositionally biased region" description="Low complexity" evidence="1">
    <location>
        <begin position="112"/>
        <end position="124"/>
    </location>
</feature>
<feature type="compositionally biased region" description="Basic and acidic residues" evidence="1">
    <location>
        <begin position="1269"/>
        <end position="1284"/>
    </location>
</feature>
<feature type="compositionally biased region" description="Basic and acidic residues" evidence="1">
    <location>
        <begin position="1395"/>
        <end position="1409"/>
    </location>
</feature>
<feature type="region of interest" description="Disordered" evidence="1">
    <location>
        <begin position="364"/>
        <end position="398"/>
    </location>
</feature>
<evidence type="ECO:0000259" key="2">
    <source>
        <dbReference type="PROSITE" id="PS00028"/>
    </source>
</evidence>
<feature type="region of interest" description="Disordered" evidence="1">
    <location>
        <begin position="1486"/>
        <end position="1584"/>
    </location>
</feature>
<feature type="region of interest" description="Disordered" evidence="1">
    <location>
        <begin position="1"/>
        <end position="196"/>
    </location>
</feature>
<feature type="compositionally biased region" description="Polar residues" evidence="1">
    <location>
        <begin position="1534"/>
        <end position="1550"/>
    </location>
</feature>
<dbReference type="PANTHER" id="PTHR15577">
    <property type="entry name" value="ZINC FINGER CONTAINING PROTEIN"/>
    <property type="match status" value="1"/>
</dbReference>
<feature type="region of interest" description="Disordered" evidence="1">
    <location>
        <begin position="935"/>
        <end position="991"/>
    </location>
</feature>
<evidence type="ECO:0000313" key="3">
    <source>
        <dbReference type="Ensembl" id="ENSGAGP00000001787.1"/>
    </source>
</evidence>
<feature type="compositionally biased region" description="Basic residues" evidence="1">
    <location>
        <begin position="55"/>
        <end position="79"/>
    </location>
</feature>
<keyword evidence="4" id="KW-1185">Reference proteome</keyword>
<proteinExistence type="predicted"/>
<reference evidence="3" key="3">
    <citation type="submission" date="2025-09" db="UniProtKB">
        <authorList>
            <consortium name="Ensembl"/>
        </authorList>
    </citation>
    <scope>IDENTIFICATION</scope>
</reference>
<dbReference type="Proteomes" id="UP000291020">
    <property type="component" value="Unassembled WGS sequence"/>
</dbReference>
<feature type="compositionally biased region" description="Basic and acidic residues" evidence="1">
    <location>
        <begin position="935"/>
        <end position="960"/>
    </location>
</feature>
<feature type="compositionally biased region" description="Low complexity" evidence="1">
    <location>
        <begin position="21"/>
        <end position="33"/>
    </location>
</feature>
<dbReference type="Ensembl" id="ENSGAGT00000002032.1">
    <property type="protein sequence ID" value="ENSGAGP00000001787.1"/>
    <property type="gene ID" value="ENSGAGG00000001432.1"/>
</dbReference>
<feature type="compositionally biased region" description="Basic and acidic residues" evidence="1">
    <location>
        <begin position="1574"/>
        <end position="1584"/>
    </location>
</feature>
<accession>A0A452GJE3</accession>
<feature type="compositionally biased region" description="Basic and acidic residues" evidence="1">
    <location>
        <begin position="132"/>
        <end position="144"/>
    </location>
</feature>
<feature type="region of interest" description="Disordered" evidence="1">
    <location>
        <begin position="1134"/>
        <end position="1323"/>
    </location>
</feature>
<dbReference type="InterPro" id="IPR003604">
    <property type="entry name" value="Matrin/U1-like-C_Znf_C2H2"/>
</dbReference>
<dbReference type="PROSITE" id="PS00028">
    <property type="entry name" value="ZINC_FINGER_C2H2_1"/>
    <property type="match status" value="1"/>
</dbReference>
<feature type="region of interest" description="Disordered" evidence="1">
    <location>
        <begin position="595"/>
        <end position="683"/>
    </location>
</feature>
<feature type="compositionally biased region" description="Low complexity" evidence="1">
    <location>
        <begin position="372"/>
        <end position="398"/>
    </location>
</feature>
<dbReference type="InterPro" id="IPR013087">
    <property type="entry name" value="Znf_C2H2_type"/>
</dbReference>
<feature type="region of interest" description="Disordered" evidence="1">
    <location>
        <begin position="2271"/>
        <end position="2293"/>
    </location>
</feature>
<feature type="compositionally biased region" description="Polar residues" evidence="1">
    <location>
        <begin position="1309"/>
        <end position="1321"/>
    </location>
</feature>